<feature type="transmembrane region" description="Helical" evidence="9">
    <location>
        <begin position="345"/>
        <end position="365"/>
    </location>
</feature>
<evidence type="ECO:0000256" key="1">
    <source>
        <dbReference type="ARBA" id="ARBA00004141"/>
    </source>
</evidence>
<dbReference type="EMBL" id="JBBXMP010000010">
    <property type="protein sequence ID" value="KAL0069834.1"/>
    <property type="molecule type" value="Genomic_DNA"/>
</dbReference>
<feature type="domain" description="Wax synthase" evidence="10">
    <location>
        <begin position="206"/>
        <end position="284"/>
    </location>
</feature>
<dbReference type="PANTHER" id="PTHR31595">
    <property type="entry name" value="LONG-CHAIN-ALCOHOL O-FATTY-ACYLTRANSFERASE 3-RELATED"/>
    <property type="match status" value="1"/>
</dbReference>
<evidence type="ECO:0000256" key="5">
    <source>
        <dbReference type="ARBA" id="ARBA00022692"/>
    </source>
</evidence>
<feature type="transmembrane region" description="Helical" evidence="9">
    <location>
        <begin position="307"/>
        <end position="325"/>
    </location>
</feature>
<dbReference type="InterPro" id="IPR032805">
    <property type="entry name" value="Wax_synthase_dom"/>
</dbReference>
<comment type="pathway">
    <text evidence="2">Secondary metabolite biosynthesis.</text>
</comment>
<keyword evidence="7 9" id="KW-0472">Membrane</keyword>
<name>A0ABR3AA23_9AGAR</name>
<keyword evidence="6 9" id="KW-1133">Transmembrane helix</keyword>
<feature type="region of interest" description="Disordered" evidence="8">
    <location>
        <begin position="40"/>
        <end position="74"/>
    </location>
</feature>
<accession>A0ABR3AA23</accession>
<dbReference type="Proteomes" id="UP001437256">
    <property type="component" value="Unassembled WGS sequence"/>
</dbReference>
<sequence length="369" mass="41121">MYIIGDNDSISGLFAEVTLAKAIEYAFTSEGMLKVGESRAGVPSKETNGHVHTNGTANGTANGHAKHRPTSSNPGFRSIFPRWFSDATELMFTLRGPRFKFGKGVHMPKPNRPLERTPFLKATLLSFIKHFLLLDFLETVIKLFPGVGDIEGGTMFYPNLPPMQRYAVSTFVHMLTGSAILAGFGMVYDLITLVAVGVFHDSTSSWPPPLDDPWSSESLHECWAKRWHQLLRQTFIVYGGYPGKWIGGKFGAVLGTFIASGLYHECSIYAMGRGFDYAPPLFFTMQAFLLVLERVWRTVTGRRVGGWYGRMWVYFVFFVLGQPMVDSWHRRGLGGGMIIPPFLSPAKLLLPPIILYLNSVALSLIRPSV</sequence>
<keyword evidence="4" id="KW-0808">Transferase</keyword>
<feature type="compositionally biased region" description="Polar residues" evidence="8">
    <location>
        <begin position="50"/>
        <end position="61"/>
    </location>
</feature>
<comment type="similarity">
    <text evidence="3">Belongs to the wax synthase family.</text>
</comment>
<proteinExistence type="inferred from homology"/>
<evidence type="ECO:0000256" key="8">
    <source>
        <dbReference type="SAM" id="MobiDB-lite"/>
    </source>
</evidence>
<evidence type="ECO:0000313" key="11">
    <source>
        <dbReference type="EMBL" id="KAL0069834.1"/>
    </source>
</evidence>
<comment type="caution">
    <text evidence="11">The sequence shown here is derived from an EMBL/GenBank/DDBJ whole genome shotgun (WGS) entry which is preliminary data.</text>
</comment>
<evidence type="ECO:0000256" key="9">
    <source>
        <dbReference type="SAM" id="Phobius"/>
    </source>
</evidence>
<evidence type="ECO:0000256" key="2">
    <source>
        <dbReference type="ARBA" id="ARBA00005179"/>
    </source>
</evidence>
<evidence type="ECO:0000259" key="10">
    <source>
        <dbReference type="Pfam" id="PF13813"/>
    </source>
</evidence>
<evidence type="ECO:0000313" key="12">
    <source>
        <dbReference type="Proteomes" id="UP001437256"/>
    </source>
</evidence>
<dbReference type="PANTHER" id="PTHR31595:SF57">
    <property type="entry name" value="OS04G0481900 PROTEIN"/>
    <property type="match status" value="1"/>
</dbReference>
<keyword evidence="5 9" id="KW-0812">Transmembrane</keyword>
<evidence type="ECO:0000256" key="4">
    <source>
        <dbReference type="ARBA" id="ARBA00022679"/>
    </source>
</evidence>
<dbReference type="InterPro" id="IPR044851">
    <property type="entry name" value="Wax_synthase"/>
</dbReference>
<keyword evidence="12" id="KW-1185">Reference proteome</keyword>
<evidence type="ECO:0000256" key="6">
    <source>
        <dbReference type="ARBA" id="ARBA00022989"/>
    </source>
</evidence>
<reference evidence="11 12" key="1">
    <citation type="submission" date="2024-05" db="EMBL/GenBank/DDBJ databases">
        <title>A draft genome resource for the thread blight pathogen Marasmius tenuissimus strain MS-2.</title>
        <authorList>
            <person name="Yulfo-Soto G.E."/>
            <person name="Baruah I.K."/>
            <person name="Amoako-Attah I."/>
            <person name="Bukari Y."/>
            <person name="Meinhardt L.W."/>
            <person name="Bailey B.A."/>
            <person name="Cohen S.P."/>
        </authorList>
    </citation>
    <scope>NUCLEOTIDE SEQUENCE [LARGE SCALE GENOMIC DNA]</scope>
    <source>
        <strain evidence="11 12">MS-2</strain>
    </source>
</reference>
<evidence type="ECO:0000256" key="7">
    <source>
        <dbReference type="ARBA" id="ARBA00023136"/>
    </source>
</evidence>
<evidence type="ECO:0000256" key="3">
    <source>
        <dbReference type="ARBA" id="ARBA00007282"/>
    </source>
</evidence>
<feature type="transmembrane region" description="Helical" evidence="9">
    <location>
        <begin position="171"/>
        <end position="199"/>
    </location>
</feature>
<comment type="subcellular location">
    <subcellularLocation>
        <location evidence="1">Membrane</location>
        <topology evidence="1">Multi-pass membrane protein</topology>
    </subcellularLocation>
</comment>
<dbReference type="Pfam" id="PF13813">
    <property type="entry name" value="MBOAT_2"/>
    <property type="match status" value="1"/>
</dbReference>
<gene>
    <name evidence="11" type="ORF">AAF712_003104</name>
</gene>
<protein>
    <recommendedName>
        <fullName evidence="10">Wax synthase domain-containing protein</fullName>
    </recommendedName>
</protein>
<organism evidence="11 12">
    <name type="scientific">Marasmius tenuissimus</name>
    <dbReference type="NCBI Taxonomy" id="585030"/>
    <lineage>
        <taxon>Eukaryota</taxon>
        <taxon>Fungi</taxon>
        <taxon>Dikarya</taxon>
        <taxon>Basidiomycota</taxon>
        <taxon>Agaricomycotina</taxon>
        <taxon>Agaricomycetes</taxon>
        <taxon>Agaricomycetidae</taxon>
        <taxon>Agaricales</taxon>
        <taxon>Marasmiineae</taxon>
        <taxon>Marasmiaceae</taxon>
        <taxon>Marasmius</taxon>
    </lineage>
</organism>